<sequence length="270" mass="32037">MNYRLIFKDLLLKLTNKEAYTFCCILLNTDKETYISHIKEKTLVEMTGYAERTISSYIQKFEKTGLLSVTTNQVKGEKGVFYRNTYQVKKPTINYFRVEYDFLLEDIPADIKGYLLLLKCIGYQGSNSVLYSLNRIAEKKFLNIGLSTIKKLNAEAIRLLVLSKEKTGYRITDRFIYDDQVRDNNPSDYQRYYNEIVCYCKKRQIIPPRYDSDLMYVIFNNCPESSFFFDKLDNRQFTEKRIHSLQYFINVLDFHSIPKPSKEEYTFVMP</sequence>
<organism evidence="1 2">
    <name type="scientific">Parabacteroides distasonis</name>
    <dbReference type="NCBI Taxonomy" id="823"/>
    <lineage>
        <taxon>Bacteria</taxon>
        <taxon>Pseudomonadati</taxon>
        <taxon>Bacteroidota</taxon>
        <taxon>Bacteroidia</taxon>
        <taxon>Bacteroidales</taxon>
        <taxon>Tannerellaceae</taxon>
        <taxon>Parabacteroides</taxon>
    </lineage>
</organism>
<dbReference type="RefSeq" id="WP_121737499.1">
    <property type="nucleotide sequence ID" value="NZ_QXXG01000122.1"/>
</dbReference>
<reference evidence="1 2" key="1">
    <citation type="submission" date="2018-09" db="EMBL/GenBank/DDBJ databases">
        <title>Murine metabolic-syndrome-specific gut microbial biobank.</title>
        <authorList>
            <person name="Liu C."/>
        </authorList>
    </citation>
    <scope>NUCLEOTIDE SEQUENCE [LARGE SCALE GENOMIC DNA]</scope>
    <source>
        <strain evidence="1 2">8-P5</strain>
    </source>
</reference>
<dbReference type="Gene3D" id="1.10.10.10">
    <property type="entry name" value="Winged helix-like DNA-binding domain superfamily/Winged helix DNA-binding domain"/>
    <property type="match status" value="1"/>
</dbReference>
<accession>A0A3L7ZNZ0</accession>
<evidence type="ECO:0000313" key="2">
    <source>
        <dbReference type="Proteomes" id="UP000278164"/>
    </source>
</evidence>
<protein>
    <recommendedName>
        <fullName evidence="3">Helix-turn-helix domain-containing protein</fullName>
    </recommendedName>
</protein>
<dbReference type="Proteomes" id="UP000278164">
    <property type="component" value="Unassembled WGS sequence"/>
</dbReference>
<comment type="caution">
    <text evidence="1">The sequence shown here is derived from an EMBL/GenBank/DDBJ whole genome shotgun (WGS) entry which is preliminary data.</text>
</comment>
<dbReference type="AlphaFoldDB" id="A0A3L7ZNZ0"/>
<dbReference type="EMBL" id="RAYI01000114">
    <property type="protein sequence ID" value="RLT71740.1"/>
    <property type="molecule type" value="Genomic_DNA"/>
</dbReference>
<dbReference type="InterPro" id="IPR036388">
    <property type="entry name" value="WH-like_DNA-bd_sf"/>
</dbReference>
<evidence type="ECO:0000313" key="1">
    <source>
        <dbReference type="EMBL" id="RLT71740.1"/>
    </source>
</evidence>
<gene>
    <name evidence="1" type="ORF">D7V78_19640</name>
</gene>
<proteinExistence type="predicted"/>
<name>A0A3L7ZNZ0_PARDI</name>
<evidence type="ECO:0008006" key="3">
    <source>
        <dbReference type="Google" id="ProtNLM"/>
    </source>
</evidence>